<evidence type="ECO:0000313" key="11">
    <source>
        <dbReference type="Proteomes" id="UP001497497"/>
    </source>
</evidence>
<proteinExistence type="inferred from homology"/>
<accession>A0AAV2IA48</accession>
<evidence type="ECO:0000256" key="3">
    <source>
        <dbReference type="ARBA" id="ARBA00006072"/>
    </source>
</evidence>
<organism evidence="10 11">
    <name type="scientific">Lymnaea stagnalis</name>
    <name type="common">Great pond snail</name>
    <name type="synonym">Helix stagnalis</name>
    <dbReference type="NCBI Taxonomy" id="6523"/>
    <lineage>
        <taxon>Eukaryota</taxon>
        <taxon>Metazoa</taxon>
        <taxon>Spiralia</taxon>
        <taxon>Lophotrochozoa</taxon>
        <taxon>Mollusca</taxon>
        <taxon>Gastropoda</taxon>
        <taxon>Heterobranchia</taxon>
        <taxon>Euthyneura</taxon>
        <taxon>Panpulmonata</taxon>
        <taxon>Hygrophila</taxon>
        <taxon>Lymnaeoidea</taxon>
        <taxon>Lymnaeidae</taxon>
        <taxon>Lymnaea</taxon>
    </lineage>
</organism>
<dbReference type="Proteomes" id="UP001497497">
    <property type="component" value="Unassembled WGS sequence"/>
</dbReference>
<reference evidence="10 11" key="1">
    <citation type="submission" date="2024-04" db="EMBL/GenBank/DDBJ databases">
        <authorList>
            <consortium name="Genoscope - CEA"/>
            <person name="William W."/>
        </authorList>
    </citation>
    <scope>NUCLEOTIDE SEQUENCE [LARGE SCALE GENOMIC DNA]</scope>
</reference>
<dbReference type="InterPro" id="IPR031378">
    <property type="entry name" value="SVBP"/>
</dbReference>
<comment type="similarity">
    <text evidence="3">Belongs to the SVBP family.</text>
</comment>
<dbReference type="GO" id="GO:0009306">
    <property type="term" value="P:protein secretion"/>
    <property type="evidence" value="ECO:0007669"/>
    <property type="project" value="TreeGrafter"/>
</dbReference>
<feature type="region of interest" description="Disordered" evidence="9">
    <location>
        <begin position="222"/>
        <end position="241"/>
    </location>
</feature>
<keyword evidence="7" id="KW-0175">Coiled coil</keyword>
<keyword evidence="6" id="KW-0964">Secreted</keyword>
<dbReference type="PANTHER" id="PTHR34762:SF1">
    <property type="entry name" value="SMALL VASOHIBIN-BINDING PROTEIN"/>
    <property type="match status" value="1"/>
</dbReference>
<evidence type="ECO:0000256" key="1">
    <source>
        <dbReference type="ARBA" id="ARBA00004245"/>
    </source>
</evidence>
<dbReference type="Pfam" id="PF15674">
    <property type="entry name" value="CCDC23"/>
    <property type="match status" value="1"/>
</dbReference>
<keyword evidence="8" id="KW-0206">Cytoskeleton</keyword>
<evidence type="ECO:0000256" key="6">
    <source>
        <dbReference type="ARBA" id="ARBA00022525"/>
    </source>
</evidence>
<dbReference type="GO" id="GO:0005576">
    <property type="term" value="C:extracellular region"/>
    <property type="evidence" value="ECO:0007669"/>
    <property type="project" value="UniProtKB-SubCell"/>
</dbReference>
<sequence>MKMPTLIKKKDSISIDLTSNNCHSPIANEHNKTETRLDLFFQMKDLPVAHRIEALKLLTQELQNDIIVSTLPPNCGDHNYKVKAATTNQKTLFPEDVLGNLRSCRESNRSAEMLEELLSKGSSLSNESEDQEENILPKPKKGPIKSKKDFNTSKITLKKPKSFDGIYLFKNEKDQSANTKLSRKVNKQIRPCSLHMDDNNLDALAICKSINLQEKSKQKMYTNSQKARVHPTQVKSSSSKLSAARISLNNAAMEYSKRSSSFSGQAQRRKSVPVGKEDIKTTKVFLSEKQSGVIFDCGMPIPCAPPATPTPEVLKKTEYVPSLQDIRAQRMVREKLQTIEDQAMTTEKKKIEQSLKIDRKSMQEKRMELKRIQRLQIYALNKVMTDLEYKNFVMFMRSVE</sequence>
<evidence type="ECO:0000256" key="5">
    <source>
        <dbReference type="ARBA" id="ARBA00022490"/>
    </source>
</evidence>
<evidence type="ECO:0000256" key="2">
    <source>
        <dbReference type="ARBA" id="ARBA00004613"/>
    </source>
</evidence>
<name>A0AAV2IA48_LYMST</name>
<evidence type="ECO:0000256" key="4">
    <source>
        <dbReference type="ARBA" id="ARBA00018251"/>
    </source>
</evidence>
<dbReference type="GO" id="GO:0031397">
    <property type="term" value="P:negative regulation of protein ubiquitination"/>
    <property type="evidence" value="ECO:0007669"/>
    <property type="project" value="TreeGrafter"/>
</dbReference>
<evidence type="ECO:0000256" key="8">
    <source>
        <dbReference type="ARBA" id="ARBA00023212"/>
    </source>
</evidence>
<keyword evidence="5" id="KW-0963">Cytoplasm</keyword>
<protein>
    <recommendedName>
        <fullName evidence="4">Small vasohibin-binding protein</fullName>
    </recommendedName>
</protein>
<dbReference type="AlphaFoldDB" id="A0AAV2IA48"/>
<feature type="region of interest" description="Disordered" evidence="9">
    <location>
        <begin position="119"/>
        <end position="151"/>
    </location>
</feature>
<dbReference type="EMBL" id="CAXITT010000570">
    <property type="protein sequence ID" value="CAL1543681.1"/>
    <property type="molecule type" value="Genomic_DNA"/>
</dbReference>
<evidence type="ECO:0000313" key="10">
    <source>
        <dbReference type="EMBL" id="CAL1543681.1"/>
    </source>
</evidence>
<gene>
    <name evidence="10" type="ORF">GSLYS_00017215001</name>
</gene>
<dbReference type="GO" id="GO:0005856">
    <property type="term" value="C:cytoskeleton"/>
    <property type="evidence" value="ECO:0007669"/>
    <property type="project" value="UniProtKB-SubCell"/>
</dbReference>
<dbReference type="PANTHER" id="PTHR34762">
    <property type="entry name" value="SMALL VASOHIBIN-BINDING PROTEIN"/>
    <property type="match status" value="1"/>
</dbReference>
<comment type="caution">
    <text evidence="10">The sequence shown here is derived from an EMBL/GenBank/DDBJ whole genome shotgun (WGS) entry which is preliminary data.</text>
</comment>
<evidence type="ECO:0000256" key="7">
    <source>
        <dbReference type="ARBA" id="ARBA00023054"/>
    </source>
</evidence>
<keyword evidence="11" id="KW-1185">Reference proteome</keyword>
<evidence type="ECO:0000256" key="9">
    <source>
        <dbReference type="SAM" id="MobiDB-lite"/>
    </source>
</evidence>
<comment type="subcellular location">
    <subcellularLocation>
        <location evidence="1">Cytoplasm</location>
        <location evidence="1">Cytoskeleton</location>
    </subcellularLocation>
    <subcellularLocation>
        <location evidence="2">Secreted</location>
    </subcellularLocation>
</comment>
<dbReference type="GO" id="GO:0045177">
    <property type="term" value="C:apical part of cell"/>
    <property type="evidence" value="ECO:0007669"/>
    <property type="project" value="TreeGrafter"/>
</dbReference>